<feature type="transmembrane region" description="Helical" evidence="1">
    <location>
        <begin position="425"/>
        <end position="442"/>
    </location>
</feature>
<name>A0A450T4T6_9GAMM</name>
<keyword evidence="1" id="KW-0472">Membrane</keyword>
<feature type="transmembrane region" description="Helical" evidence="1">
    <location>
        <begin position="357"/>
        <end position="377"/>
    </location>
</feature>
<organism evidence="2">
    <name type="scientific">Candidatus Kentrum sp. FW</name>
    <dbReference type="NCBI Taxonomy" id="2126338"/>
    <lineage>
        <taxon>Bacteria</taxon>
        <taxon>Pseudomonadati</taxon>
        <taxon>Pseudomonadota</taxon>
        <taxon>Gammaproteobacteria</taxon>
        <taxon>Candidatus Kentrum</taxon>
    </lineage>
</organism>
<feature type="transmembrane region" description="Helical" evidence="1">
    <location>
        <begin position="118"/>
        <end position="151"/>
    </location>
</feature>
<reference evidence="2" key="1">
    <citation type="submission" date="2019-02" db="EMBL/GenBank/DDBJ databases">
        <authorList>
            <person name="Gruber-Vodicka R. H."/>
            <person name="Seah K. B. B."/>
        </authorList>
    </citation>
    <scope>NUCLEOTIDE SEQUENCE</scope>
    <source>
        <strain evidence="2">BECK_BZ131</strain>
    </source>
</reference>
<evidence type="ECO:0000256" key="1">
    <source>
        <dbReference type="SAM" id="Phobius"/>
    </source>
</evidence>
<keyword evidence="1" id="KW-0812">Transmembrane</keyword>
<feature type="transmembrane region" description="Helical" evidence="1">
    <location>
        <begin position="318"/>
        <end position="336"/>
    </location>
</feature>
<sequence>MRCISTPNSVRKNQPTVLAIFETLVAVVAYWGIAWWLDTHIHLLMSICVAPLLLLRSKESTEKGVLWFLAYFGGKTKIDPKETPVRFWAIILLGGLIGGICVYALAKSVLIEQTGWVLLIQIFGLGILGIVISFMVAVAGVGAIAGAAAIARVILTLKSGTGAIGRAVARAEPRGIAVAGAVMKTVVEVMERTIPVPTVITIAVVGNIFVLLFGIPFAAGIWLRSLAVRVLATLRHPLKGLKTLPDNWRRILWALDFHHIPELVPGLWVHNPSFMSLSGFLNENRNGSWEQRFITIMVIPTLFLPSFLYRWSLKSTCWLYLPLIYLGGGLSGPFDAKEKGLLVAGLHKSRWESSRRWLMILVVGSAVVTTAINHPAFGTVMREFLASVPKFLGFLPPIFALLTEHAADLAYLWAFDFNGPNLAPWQWLNILGAVITGLIFFYSDRVDRVWRLAKEQDSAAAPESAQVWVLLGMARVRNLCAVLYVLLAFGYVILALGGVDAAGFAGWLAPVDALYGPYL</sequence>
<feature type="transmembrane region" description="Helical" evidence="1">
    <location>
        <begin position="16"/>
        <end position="33"/>
    </location>
</feature>
<feature type="transmembrane region" description="Helical" evidence="1">
    <location>
        <begin position="481"/>
        <end position="509"/>
    </location>
</feature>
<evidence type="ECO:0000313" key="2">
    <source>
        <dbReference type="EMBL" id="VFJ61681.1"/>
    </source>
</evidence>
<gene>
    <name evidence="2" type="ORF">BECKFW1821C_GA0114237_1001104</name>
</gene>
<keyword evidence="1" id="KW-1133">Transmembrane helix</keyword>
<feature type="transmembrane region" description="Helical" evidence="1">
    <location>
        <begin position="199"/>
        <end position="223"/>
    </location>
</feature>
<feature type="transmembrane region" description="Helical" evidence="1">
    <location>
        <begin position="293"/>
        <end position="312"/>
    </location>
</feature>
<dbReference type="AlphaFoldDB" id="A0A450T4T6"/>
<accession>A0A450T4T6</accession>
<feature type="transmembrane region" description="Helical" evidence="1">
    <location>
        <begin position="85"/>
        <end position="106"/>
    </location>
</feature>
<protein>
    <submittedName>
        <fullName evidence="2">Uncharacterized protein</fullName>
    </submittedName>
</protein>
<proteinExistence type="predicted"/>
<dbReference type="EMBL" id="CAADFE010000001">
    <property type="protein sequence ID" value="VFJ61681.1"/>
    <property type="molecule type" value="Genomic_DNA"/>
</dbReference>